<sequence length="312" mass="35257">MVRDAGTDGPVGTVPLFTPILPPMIESVSHEALVKSKRDHRDYETKMKARYRVTGEAYDVVVQSVKDSFEPNLLDVFCELQCNSNSTDVTEGMLVAEIEHIFGSIKNDSLPDIEELFKTELRINMSESDVNARLMDYYKNFKAIVEDNGLTEAFAGENGPKQKCKMLIASLMPKSLKAEVKQCVRFTHGTAAKNPKQLFDLILEKASELERQHQRLKSTRREPARANKGKPNAEPAKKQKQRWESKRPAKADPSPSVWSNLSKKEPKEKASRSSKPPPGPCPKCQALHWLRGCPQATPEERQELWKQMRGAR</sequence>
<evidence type="ECO:0000313" key="3">
    <source>
        <dbReference type="Proteomes" id="UP001165121"/>
    </source>
</evidence>
<dbReference type="OrthoDB" id="124333at2759"/>
<name>A0A9W7CSG2_9STRA</name>
<comment type="caution">
    <text evidence="2">The sequence shown here is derived from an EMBL/GenBank/DDBJ whole genome shotgun (WGS) entry which is preliminary data.</text>
</comment>
<feature type="region of interest" description="Disordered" evidence="1">
    <location>
        <begin position="211"/>
        <end position="284"/>
    </location>
</feature>
<feature type="compositionally biased region" description="Basic and acidic residues" evidence="1">
    <location>
        <begin position="262"/>
        <end position="271"/>
    </location>
</feature>
<dbReference type="Proteomes" id="UP001165121">
    <property type="component" value="Unassembled WGS sequence"/>
</dbReference>
<proteinExistence type="predicted"/>
<reference evidence="2" key="1">
    <citation type="submission" date="2023-04" db="EMBL/GenBank/DDBJ databases">
        <title>Phytophthora fragariaefolia NBRC 109709.</title>
        <authorList>
            <person name="Ichikawa N."/>
            <person name="Sato H."/>
            <person name="Tonouchi N."/>
        </authorList>
    </citation>
    <scope>NUCLEOTIDE SEQUENCE</scope>
    <source>
        <strain evidence="2">NBRC 109709</strain>
    </source>
</reference>
<evidence type="ECO:0000256" key="1">
    <source>
        <dbReference type="SAM" id="MobiDB-lite"/>
    </source>
</evidence>
<gene>
    <name evidence="2" type="ORF">Pfra01_001119400</name>
</gene>
<keyword evidence="3" id="KW-1185">Reference proteome</keyword>
<organism evidence="2 3">
    <name type="scientific">Phytophthora fragariaefolia</name>
    <dbReference type="NCBI Taxonomy" id="1490495"/>
    <lineage>
        <taxon>Eukaryota</taxon>
        <taxon>Sar</taxon>
        <taxon>Stramenopiles</taxon>
        <taxon>Oomycota</taxon>
        <taxon>Peronosporomycetes</taxon>
        <taxon>Peronosporales</taxon>
        <taxon>Peronosporaceae</taxon>
        <taxon>Phytophthora</taxon>
    </lineage>
</organism>
<feature type="compositionally biased region" description="Basic and acidic residues" evidence="1">
    <location>
        <begin position="235"/>
        <end position="250"/>
    </location>
</feature>
<feature type="compositionally biased region" description="Basic and acidic residues" evidence="1">
    <location>
        <begin position="211"/>
        <end position="225"/>
    </location>
</feature>
<dbReference type="AlphaFoldDB" id="A0A9W7CSG2"/>
<protein>
    <submittedName>
        <fullName evidence="2">Unnamed protein product</fullName>
    </submittedName>
</protein>
<dbReference type="EMBL" id="BSXT01001099">
    <property type="protein sequence ID" value="GMF38611.1"/>
    <property type="molecule type" value="Genomic_DNA"/>
</dbReference>
<evidence type="ECO:0000313" key="2">
    <source>
        <dbReference type="EMBL" id="GMF38611.1"/>
    </source>
</evidence>
<accession>A0A9W7CSG2</accession>